<evidence type="ECO:0000256" key="3">
    <source>
        <dbReference type="ARBA" id="ARBA00022553"/>
    </source>
</evidence>
<dbReference type="Gene3D" id="1.10.510.10">
    <property type="entry name" value="Transferase(Phosphotransferase) domain 1"/>
    <property type="match status" value="1"/>
</dbReference>
<feature type="domain" description="Protein kinase" evidence="8">
    <location>
        <begin position="24"/>
        <end position="309"/>
    </location>
</feature>
<comment type="caution">
    <text evidence="9">The sequence shown here is derived from an EMBL/GenBank/DDBJ whole genome shotgun (WGS) entry which is preliminary data.</text>
</comment>
<evidence type="ECO:0000256" key="6">
    <source>
        <dbReference type="ARBA" id="ARBA00078305"/>
    </source>
</evidence>
<dbReference type="AlphaFoldDB" id="A0A9J6C3L6"/>
<keyword evidence="2" id="KW-0963">Cytoplasm</keyword>
<dbReference type="Gene3D" id="3.30.200.20">
    <property type="entry name" value="Phosphorylase Kinase, domain 1"/>
    <property type="match status" value="1"/>
</dbReference>
<dbReference type="OrthoDB" id="1034557at2759"/>
<evidence type="ECO:0000256" key="4">
    <source>
        <dbReference type="ARBA" id="ARBA00055167"/>
    </source>
</evidence>
<dbReference type="FunFam" id="1.10.510.10:FF:000842">
    <property type="entry name" value="Nuclear receptor-binding protein"/>
    <property type="match status" value="1"/>
</dbReference>
<evidence type="ECO:0000256" key="5">
    <source>
        <dbReference type="ARBA" id="ARBA00069870"/>
    </source>
</evidence>
<comment type="subcellular location">
    <subcellularLocation>
        <location evidence="1">Cytoplasm</location>
        <location evidence="1">Cell cortex</location>
    </subcellularLocation>
</comment>
<feature type="region of interest" description="Disordered" evidence="7">
    <location>
        <begin position="1"/>
        <end position="34"/>
    </location>
</feature>
<dbReference type="SUPFAM" id="SSF56112">
    <property type="entry name" value="Protein kinase-like (PK-like)"/>
    <property type="match status" value="1"/>
</dbReference>
<evidence type="ECO:0000256" key="7">
    <source>
        <dbReference type="SAM" id="MobiDB-lite"/>
    </source>
</evidence>
<keyword evidence="10" id="KW-1185">Reference proteome</keyword>
<dbReference type="GO" id="GO:0005938">
    <property type="term" value="C:cell cortex"/>
    <property type="evidence" value="ECO:0007669"/>
    <property type="project" value="UniProtKB-SubCell"/>
</dbReference>
<dbReference type="Pfam" id="PF00069">
    <property type="entry name" value="Pkinase"/>
    <property type="match status" value="1"/>
</dbReference>
<dbReference type="InterPro" id="IPR000719">
    <property type="entry name" value="Prot_kinase_dom"/>
</dbReference>
<proteinExistence type="predicted"/>
<dbReference type="FunFam" id="3.30.200.20:FF:000098">
    <property type="entry name" value="Nuclear receptor-binding protein 1"/>
    <property type="match status" value="1"/>
</dbReference>
<keyword evidence="3" id="KW-0597">Phosphoprotein</keyword>
<feature type="compositionally biased region" description="Basic and acidic residues" evidence="7">
    <location>
        <begin position="10"/>
        <end position="20"/>
    </location>
</feature>
<gene>
    <name evidence="9" type="ORF">PVAND_005979</name>
</gene>
<dbReference type="Proteomes" id="UP001107558">
    <property type="component" value="Chromosome 2"/>
</dbReference>
<evidence type="ECO:0000259" key="8">
    <source>
        <dbReference type="PROSITE" id="PS50011"/>
    </source>
</evidence>
<protein>
    <recommendedName>
        <fullName evidence="5">Nuclear receptor-binding protein homolog</fullName>
    </recommendedName>
    <alternativeName>
        <fullName evidence="6">MLF1-adaptor molecule</fullName>
    </alternativeName>
</protein>
<feature type="compositionally biased region" description="Acidic residues" evidence="7">
    <location>
        <begin position="21"/>
        <end position="31"/>
    </location>
</feature>
<evidence type="ECO:0000313" key="10">
    <source>
        <dbReference type="Proteomes" id="UP001107558"/>
    </source>
</evidence>
<reference evidence="9" key="1">
    <citation type="submission" date="2021-03" db="EMBL/GenBank/DDBJ databases">
        <title>Chromosome level genome of the anhydrobiotic midge Polypedilum vanderplanki.</title>
        <authorList>
            <person name="Yoshida Y."/>
            <person name="Kikawada T."/>
            <person name="Gusev O."/>
        </authorList>
    </citation>
    <scope>NUCLEOTIDE SEQUENCE</scope>
    <source>
        <strain evidence="9">NIAS01</strain>
        <tissue evidence="9">Whole body or cell culture</tissue>
    </source>
</reference>
<dbReference type="PANTHER" id="PTHR13902">
    <property type="entry name" value="SERINE/THREONINE-PROTEIN KINASE WNK WITH NO LYSINE -RELATED"/>
    <property type="match status" value="1"/>
</dbReference>
<accession>A0A9J6C3L6</accession>
<feature type="region of interest" description="Disordered" evidence="7">
    <location>
        <begin position="392"/>
        <end position="417"/>
    </location>
</feature>
<evidence type="ECO:0000313" key="9">
    <source>
        <dbReference type="EMBL" id="KAG5676126.1"/>
    </source>
</evidence>
<name>A0A9J6C3L6_POLVA</name>
<dbReference type="PROSITE" id="PS50011">
    <property type="entry name" value="PROTEIN_KINASE_DOM"/>
    <property type="match status" value="1"/>
</dbReference>
<comment type="function">
    <text evidence="4">May play a role in subcellular trafficking between the endoplasmic reticulum and Golgi apparatus.</text>
</comment>
<dbReference type="InterPro" id="IPR011009">
    <property type="entry name" value="Kinase-like_dom_sf"/>
</dbReference>
<sequence>MPGSRSSNTETEHKSPRESGDDSEDESEILEESPCGRWLKRKEEVDQRDVPGIDCAHLAMDTEEGVEVVWNEVQFSERKNFKAQEEKIQTVFENLTQLEHPNIVKFHRYWTDTHNDKPRVIFITEYMSSGSLKQFLKRTKRNVKKLPLQAWRRWCTQILSALSYLHSCTPPIIHGNLTCDTIFIQHNGLVKIGSVAPDAINHHVKTCRENIKNMHFIAPEYGIVAVNPIASNSLTPAIDMFSFGMCALEMAALEIQGNGDSGTLVTQENINRTIESLEDEQQKDFIYKCLSQDPSERPSARELLFHPLLFEVHSLKLLVAHTLLNSAPNFSDTITDEMMRRRYKPDVVLADIPRANDPVEFKLANVPAAEKLEKFLEDVKYGIYPLTAFSAKQPPPTPRPRAISPETAESVKSASPEPLDIESRRVVNMICSVKPIENCNELLMTILLRMDDKMNRQLTCQISLDDTAIALSHELVHLGFINENDREKTASMIEDTLLQTAKQQQLLGATRLSTGANECSLPMAVHSTSISIERSWTVADAEGGESPGIETTTILNDIKSCEANLAEIDKA</sequence>
<dbReference type="EMBL" id="JADBJN010000002">
    <property type="protein sequence ID" value="KAG5676126.1"/>
    <property type="molecule type" value="Genomic_DNA"/>
</dbReference>
<organism evidence="9 10">
    <name type="scientific">Polypedilum vanderplanki</name>
    <name type="common">Sleeping chironomid midge</name>
    <dbReference type="NCBI Taxonomy" id="319348"/>
    <lineage>
        <taxon>Eukaryota</taxon>
        <taxon>Metazoa</taxon>
        <taxon>Ecdysozoa</taxon>
        <taxon>Arthropoda</taxon>
        <taxon>Hexapoda</taxon>
        <taxon>Insecta</taxon>
        <taxon>Pterygota</taxon>
        <taxon>Neoptera</taxon>
        <taxon>Endopterygota</taxon>
        <taxon>Diptera</taxon>
        <taxon>Nematocera</taxon>
        <taxon>Chironomoidea</taxon>
        <taxon>Chironomidae</taxon>
        <taxon>Chironominae</taxon>
        <taxon>Polypedilum</taxon>
        <taxon>Polypedilum</taxon>
    </lineage>
</organism>
<evidence type="ECO:0000256" key="1">
    <source>
        <dbReference type="ARBA" id="ARBA00004544"/>
    </source>
</evidence>
<evidence type="ECO:0000256" key="2">
    <source>
        <dbReference type="ARBA" id="ARBA00022490"/>
    </source>
</evidence>
<dbReference type="GO" id="GO:0004672">
    <property type="term" value="F:protein kinase activity"/>
    <property type="evidence" value="ECO:0007669"/>
    <property type="project" value="InterPro"/>
</dbReference>
<dbReference type="InterPro" id="IPR050588">
    <property type="entry name" value="WNK_Ser-Thr_kinase"/>
</dbReference>
<dbReference type="GO" id="GO:0005524">
    <property type="term" value="F:ATP binding"/>
    <property type="evidence" value="ECO:0007669"/>
    <property type="project" value="InterPro"/>
</dbReference>